<dbReference type="AlphaFoldDB" id="A0A179CY89"/>
<dbReference type="RefSeq" id="WP_064318905.1">
    <property type="nucleotide sequence ID" value="NZ_JACI01000002.1"/>
</dbReference>
<sequence>MKNSTTKNISEILQNSALHRIVQRATELNSLNDKIQQSLPSIYRGLYRIRNLADNQLVLDVPNATIRQGLLLQQGLLLKLIQQDLPQVHALNIHVDPNFKLTESIHFTQRGDF</sequence>
<accession>A0A179CY89</accession>
<dbReference type="InterPro" id="IPR007922">
    <property type="entry name" value="DciA-like"/>
</dbReference>
<dbReference type="EMBL" id="JACI01000002">
    <property type="protein sequence ID" value="OAQ14600.1"/>
    <property type="molecule type" value="Genomic_DNA"/>
</dbReference>
<dbReference type="Proteomes" id="UP000078358">
    <property type="component" value="Unassembled WGS sequence"/>
</dbReference>
<evidence type="ECO:0008006" key="3">
    <source>
        <dbReference type="Google" id="ProtNLM"/>
    </source>
</evidence>
<gene>
    <name evidence="1" type="ORF">F480_09700</name>
</gene>
<organism evidence="1 2">
    <name type="scientific">Bibersteinia trehalosi Y31</name>
    <dbReference type="NCBI Taxonomy" id="1261658"/>
    <lineage>
        <taxon>Bacteria</taxon>
        <taxon>Pseudomonadati</taxon>
        <taxon>Pseudomonadota</taxon>
        <taxon>Gammaproteobacteria</taxon>
        <taxon>Pasteurellales</taxon>
        <taxon>Pasteurellaceae</taxon>
        <taxon>Bibersteinia</taxon>
    </lineage>
</organism>
<name>A0A179CY89_BIBTR</name>
<comment type="caution">
    <text evidence="1">The sequence shown here is derived from an EMBL/GenBank/DDBJ whole genome shotgun (WGS) entry which is preliminary data.</text>
</comment>
<dbReference type="PATRIC" id="fig|1261658.3.peg.1939"/>
<proteinExistence type="predicted"/>
<evidence type="ECO:0000313" key="2">
    <source>
        <dbReference type="Proteomes" id="UP000078358"/>
    </source>
</evidence>
<protein>
    <recommendedName>
        <fullName evidence="3">DUF721 domain-containing protein</fullName>
    </recommendedName>
</protein>
<dbReference type="Pfam" id="PF05258">
    <property type="entry name" value="DciA"/>
    <property type="match status" value="1"/>
</dbReference>
<reference evidence="1 2" key="1">
    <citation type="submission" date="2014-01" db="EMBL/GenBank/DDBJ databases">
        <authorList>
            <person name="Zuccon D."/>
        </authorList>
    </citation>
    <scope>NUCLEOTIDE SEQUENCE [LARGE SCALE GENOMIC DNA]</scope>
    <source>
        <strain evidence="1 2">Y31</strain>
    </source>
</reference>
<evidence type="ECO:0000313" key="1">
    <source>
        <dbReference type="EMBL" id="OAQ14600.1"/>
    </source>
</evidence>